<protein>
    <recommendedName>
        <fullName evidence="1">Protein kinase domain-containing protein</fullName>
    </recommendedName>
</protein>
<feature type="domain" description="Protein kinase" evidence="1">
    <location>
        <begin position="48"/>
        <end position="316"/>
    </location>
</feature>
<accession>K3VCZ4</accession>
<organism evidence="2 3">
    <name type="scientific">Fusarium pseudograminearum (strain CS3096)</name>
    <name type="common">Wheat and barley crown-rot fungus</name>
    <dbReference type="NCBI Taxonomy" id="1028729"/>
    <lineage>
        <taxon>Eukaryota</taxon>
        <taxon>Fungi</taxon>
        <taxon>Dikarya</taxon>
        <taxon>Ascomycota</taxon>
        <taxon>Pezizomycotina</taxon>
        <taxon>Sordariomycetes</taxon>
        <taxon>Hypocreomycetidae</taxon>
        <taxon>Hypocreales</taxon>
        <taxon>Nectriaceae</taxon>
        <taxon>Fusarium</taxon>
    </lineage>
</organism>
<dbReference type="InterPro" id="IPR011009">
    <property type="entry name" value="Kinase-like_dom_sf"/>
</dbReference>
<evidence type="ECO:0000313" key="3">
    <source>
        <dbReference type="Proteomes" id="UP000007978"/>
    </source>
</evidence>
<dbReference type="AlphaFoldDB" id="K3VCZ4"/>
<dbReference type="PROSITE" id="PS50011">
    <property type="entry name" value="PROTEIN_KINASE_DOM"/>
    <property type="match status" value="1"/>
</dbReference>
<dbReference type="Gene3D" id="1.10.510.10">
    <property type="entry name" value="Transferase(Phosphotransferase) domain 1"/>
    <property type="match status" value="1"/>
</dbReference>
<reference evidence="2 3" key="1">
    <citation type="journal article" date="2012" name="PLoS Pathog.">
        <title>Comparative pathogenomics reveals horizontally acquired novel virulence genes in fungi infecting cereal hosts.</title>
        <authorList>
            <person name="Gardiner D.M."/>
            <person name="McDonald M.C."/>
            <person name="Covarelli L."/>
            <person name="Solomon P.S."/>
            <person name="Rusu A.G."/>
            <person name="Marshall M."/>
            <person name="Kazan K."/>
            <person name="Chakraborty S."/>
            <person name="McDonald B.A."/>
            <person name="Manners J.M."/>
        </authorList>
    </citation>
    <scope>NUCLEOTIDE SEQUENCE [LARGE SCALE GENOMIC DNA]</scope>
    <source>
        <strain evidence="2 3">CS3096</strain>
    </source>
</reference>
<dbReference type="GO" id="GO:0005524">
    <property type="term" value="F:ATP binding"/>
    <property type="evidence" value="ECO:0007669"/>
    <property type="project" value="InterPro"/>
</dbReference>
<gene>
    <name evidence="2" type="ORF">FPSE_08060</name>
</gene>
<evidence type="ECO:0000313" key="2">
    <source>
        <dbReference type="EMBL" id="EKJ71792.1"/>
    </source>
</evidence>
<sequence>MTDVLYPVGKILTLDANLNPASSDQQTTIQLRIIRQQLPYTLSSGSVVEEVSDLLDKTEGNIYFLKMFDRRSAEQLREDSWVEPWSEDLENNFTEGIKSGKVEKLLENLRTIPNYKRETEDDWDAAEEEADVVHQLQNLYKDEVATYLRLASYQGICIPRLLGTVTFDMSPPNVALTEQQRELYQQKGIILEYLRGFTLRDMIHRAAAVAWQDIFDQAIKIVDILGDHNILNKDVRLENFMAVPRPNKYQVFMIDFGLCRFRGDDESDEEWGRDKWMEDEDGYVGQILGRDFRKIGFEFRYNKSYRWFEWAPGEDW</sequence>
<dbReference type="GO" id="GO:0004672">
    <property type="term" value="F:protein kinase activity"/>
    <property type="evidence" value="ECO:0007669"/>
    <property type="project" value="InterPro"/>
</dbReference>
<dbReference type="Proteomes" id="UP000007978">
    <property type="component" value="Chromosome 4"/>
</dbReference>
<dbReference type="RefSeq" id="XP_009259453.1">
    <property type="nucleotide sequence ID" value="XM_009261178.1"/>
</dbReference>
<dbReference type="InterPro" id="IPR000719">
    <property type="entry name" value="Prot_kinase_dom"/>
</dbReference>
<keyword evidence="3" id="KW-1185">Reference proteome</keyword>
<dbReference type="EMBL" id="AFNW01000282">
    <property type="protein sequence ID" value="EKJ71792.1"/>
    <property type="molecule type" value="Genomic_DNA"/>
</dbReference>
<dbReference type="eggNOG" id="ENOG502S6Y9">
    <property type="taxonomic scope" value="Eukaryota"/>
</dbReference>
<name>K3VCZ4_FUSPC</name>
<proteinExistence type="predicted"/>
<dbReference type="KEGG" id="fpu:FPSE_08060"/>
<dbReference type="HOGENOM" id="CLU_054599_0_1_1"/>
<comment type="caution">
    <text evidence="2">The sequence shown here is derived from an EMBL/GenBank/DDBJ whole genome shotgun (WGS) entry which is preliminary data.</text>
</comment>
<dbReference type="OrthoDB" id="5134445at2759"/>
<evidence type="ECO:0000259" key="1">
    <source>
        <dbReference type="PROSITE" id="PS50011"/>
    </source>
</evidence>
<dbReference type="GeneID" id="20366678"/>
<dbReference type="SUPFAM" id="SSF56112">
    <property type="entry name" value="Protein kinase-like (PK-like)"/>
    <property type="match status" value="1"/>
</dbReference>